<reference evidence="9 10" key="1">
    <citation type="submission" date="2012-01" db="EMBL/GenBank/DDBJ databases">
        <title>Complete sequence of Desulfotomaculum gibsoniae DSM 7213.</title>
        <authorList>
            <consortium name="US DOE Joint Genome Institute"/>
            <person name="Lucas S."/>
            <person name="Han J."/>
            <person name="Lapidus A."/>
            <person name="Cheng J.-F."/>
            <person name="Goodwin L."/>
            <person name="Pitluck S."/>
            <person name="Peters L."/>
            <person name="Ovchinnikova G."/>
            <person name="Teshima H."/>
            <person name="Detter J.C."/>
            <person name="Han C."/>
            <person name="Tapia R."/>
            <person name="Land M."/>
            <person name="Hauser L."/>
            <person name="Kyrpides N."/>
            <person name="Ivanova N."/>
            <person name="Pagani I."/>
            <person name="Parshina S."/>
            <person name="Plugge C."/>
            <person name="Muyzer G."/>
            <person name="Kuever J."/>
            <person name="Ivanova A."/>
            <person name="Nazina T."/>
            <person name="Klenk H.-P."/>
            <person name="Brambilla E."/>
            <person name="Spring S."/>
            <person name="Stams A.F."/>
            <person name="Woyke T."/>
        </authorList>
    </citation>
    <scope>NUCLEOTIDE SEQUENCE [LARGE SCALE GENOMIC DNA]</scope>
    <source>
        <strain evidence="9 10">DSM 7213</strain>
    </source>
</reference>
<dbReference type="InterPro" id="IPR052017">
    <property type="entry name" value="TSUP"/>
</dbReference>
<evidence type="ECO:0000256" key="7">
    <source>
        <dbReference type="ARBA" id="ARBA00023136"/>
    </source>
</evidence>
<evidence type="ECO:0000256" key="6">
    <source>
        <dbReference type="ARBA" id="ARBA00022989"/>
    </source>
</evidence>
<dbReference type="Pfam" id="PF01925">
    <property type="entry name" value="TauE"/>
    <property type="match status" value="1"/>
</dbReference>
<keyword evidence="10" id="KW-1185">Reference proteome</keyword>
<feature type="transmembrane region" description="Helical" evidence="8">
    <location>
        <begin position="45"/>
        <end position="64"/>
    </location>
</feature>
<evidence type="ECO:0000256" key="4">
    <source>
        <dbReference type="ARBA" id="ARBA00022475"/>
    </source>
</evidence>
<feature type="transmembrane region" description="Helical" evidence="8">
    <location>
        <begin position="76"/>
        <end position="93"/>
    </location>
</feature>
<feature type="transmembrane region" description="Helical" evidence="8">
    <location>
        <begin position="193"/>
        <end position="211"/>
    </location>
</feature>
<protein>
    <recommendedName>
        <fullName evidence="8">Probable membrane transporter protein</fullName>
    </recommendedName>
</protein>
<proteinExistence type="inferred from homology"/>
<sequence>MDNQFCIYTLLFLGGFIAAAISGAAGFGGALLLLPLLTNTLGTALAVPVLTVAQLIGNISRVYFGFKQVDWKPVKVFVLGAIPMAILGSFSFVTAPKELITRLVGLAIIAFVVLKQFNILKFQPNDKIVFLGGCITGLISGLVGSAGPIGAALFLSLGLPPVSYIASEATTAVAMHITKIVIYQKFLDIGLKGFEIGLFVGVAMILGTWAGKKTIEKLPKERFIKFVGVLLILIGLHMLIWG</sequence>
<evidence type="ECO:0000256" key="3">
    <source>
        <dbReference type="ARBA" id="ARBA00022448"/>
    </source>
</evidence>
<feature type="transmembrane region" description="Helical" evidence="8">
    <location>
        <begin position="129"/>
        <end position="155"/>
    </location>
</feature>
<dbReference type="eggNOG" id="COG0730">
    <property type="taxonomic scope" value="Bacteria"/>
</dbReference>
<dbReference type="KEGG" id="dgi:Desgi_1615"/>
<evidence type="ECO:0000313" key="9">
    <source>
        <dbReference type="EMBL" id="AGL01094.1"/>
    </source>
</evidence>
<feature type="transmembrane region" description="Helical" evidence="8">
    <location>
        <begin position="7"/>
        <end position="33"/>
    </location>
</feature>
<feature type="transmembrane region" description="Helical" evidence="8">
    <location>
        <begin position="99"/>
        <end position="117"/>
    </location>
</feature>
<keyword evidence="4 8" id="KW-1003">Cell membrane</keyword>
<evidence type="ECO:0000256" key="1">
    <source>
        <dbReference type="ARBA" id="ARBA00004651"/>
    </source>
</evidence>
<evidence type="ECO:0000256" key="8">
    <source>
        <dbReference type="RuleBase" id="RU363041"/>
    </source>
</evidence>
<dbReference type="RefSeq" id="WP_006523956.1">
    <property type="nucleotide sequence ID" value="NC_021184.1"/>
</dbReference>
<name>R4KET6_9FIRM</name>
<dbReference type="InterPro" id="IPR002781">
    <property type="entry name" value="TM_pro_TauE-like"/>
</dbReference>
<dbReference type="AlphaFoldDB" id="R4KET6"/>
<keyword evidence="6 8" id="KW-1133">Transmembrane helix</keyword>
<keyword evidence="5 8" id="KW-0812">Transmembrane</keyword>
<dbReference type="Proteomes" id="UP000013520">
    <property type="component" value="Chromosome"/>
</dbReference>
<organism evidence="9 10">
    <name type="scientific">Desulfoscipio gibsoniae DSM 7213</name>
    <dbReference type="NCBI Taxonomy" id="767817"/>
    <lineage>
        <taxon>Bacteria</taxon>
        <taxon>Bacillati</taxon>
        <taxon>Bacillota</taxon>
        <taxon>Clostridia</taxon>
        <taxon>Eubacteriales</taxon>
        <taxon>Desulfallaceae</taxon>
        <taxon>Desulfoscipio</taxon>
    </lineage>
</organism>
<dbReference type="PANTHER" id="PTHR30269:SF37">
    <property type="entry name" value="MEMBRANE TRANSPORTER PROTEIN"/>
    <property type="match status" value="1"/>
</dbReference>
<evidence type="ECO:0000256" key="2">
    <source>
        <dbReference type="ARBA" id="ARBA00009142"/>
    </source>
</evidence>
<comment type="similarity">
    <text evidence="2 8">Belongs to the 4-toluene sulfonate uptake permease (TSUP) (TC 2.A.102) family.</text>
</comment>
<dbReference type="EMBL" id="CP003273">
    <property type="protein sequence ID" value="AGL01094.1"/>
    <property type="molecule type" value="Genomic_DNA"/>
</dbReference>
<accession>R4KET6</accession>
<dbReference type="GO" id="GO:0005886">
    <property type="term" value="C:plasma membrane"/>
    <property type="evidence" value="ECO:0007669"/>
    <property type="project" value="UniProtKB-SubCell"/>
</dbReference>
<feature type="transmembrane region" description="Helical" evidence="8">
    <location>
        <begin position="223"/>
        <end position="241"/>
    </location>
</feature>
<comment type="subcellular location">
    <subcellularLocation>
        <location evidence="1 8">Cell membrane</location>
        <topology evidence="1 8">Multi-pass membrane protein</topology>
    </subcellularLocation>
</comment>
<dbReference type="HOGENOM" id="CLU_054750_4_0_9"/>
<gene>
    <name evidence="9" type="ORF">Desgi_1615</name>
</gene>
<evidence type="ECO:0000313" key="10">
    <source>
        <dbReference type="Proteomes" id="UP000013520"/>
    </source>
</evidence>
<evidence type="ECO:0000256" key="5">
    <source>
        <dbReference type="ARBA" id="ARBA00022692"/>
    </source>
</evidence>
<keyword evidence="3" id="KW-0813">Transport</keyword>
<keyword evidence="7 8" id="KW-0472">Membrane</keyword>
<dbReference type="PANTHER" id="PTHR30269">
    <property type="entry name" value="TRANSMEMBRANE PROTEIN YFCA"/>
    <property type="match status" value="1"/>
</dbReference>